<gene>
    <name evidence="1" type="ORF">PLEPLA_LOCUS21115</name>
</gene>
<dbReference type="EMBL" id="CADEAL010001509">
    <property type="protein sequence ID" value="CAB1433027.1"/>
    <property type="molecule type" value="Genomic_DNA"/>
</dbReference>
<protein>
    <submittedName>
        <fullName evidence="1">Uncharacterized protein</fullName>
    </submittedName>
</protein>
<name>A0A9N7UM94_PLEPL</name>
<dbReference type="AlphaFoldDB" id="A0A9N7UM94"/>
<reference evidence="1" key="1">
    <citation type="submission" date="2020-03" db="EMBL/GenBank/DDBJ databases">
        <authorList>
            <person name="Weist P."/>
        </authorList>
    </citation>
    <scope>NUCLEOTIDE SEQUENCE</scope>
</reference>
<organism evidence="1 2">
    <name type="scientific">Pleuronectes platessa</name>
    <name type="common">European plaice</name>
    <dbReference type="NCBI Taxonomy" id="8262"/>
    <lineage>
        <taxon>Eukaryota</taxon>
        <taxon>Metazoa</taxon>
        <taxon>Chordata</taxon>
        <taxon>Craniata</taxon>
        <taxon>Vertebrata</taxon>
        <taxon>Euteleostomi</taxon>
        <taxon>Actinopterygii</taxon>
        <taxon>Neopterygii</taxon>
        <taxon>Teleostei</taxon>
        <taxon>Neoteleostei</taxon>
        <taxon>Acanthomorphata</taxon>
        <taxon>Carangaria</taxon>
        <taxon>Pleuronectiformes</taxon>
        <taxon>Pleuronectoidei</taxon>
        <taxon>Pleuronectidae</taxon>
        <taxon>Pleuronectes</taxon>
    </lineage>
</organism>
<comment type="caution">
    <text evidence="1">The sequence shown here is derived from an EMBL/GenBank/DDBJ whole genome shotgun (WGS) entry which is preliminary data.</text>
</comment>
<accession>A0A9N7UM94</accession>
<evidence type="ECO:0000313" key="2">
    <source>
        <dbReference type="Proteomes" id="UP001153269"/>
    </source>
</evidence>
<dbReference type="Proteomes" id="UP001153269">
    <property type="component" value="Unassembled WGS sequence"/>
</dbReference>
<proteinExistence type="predicted"/>
<keyword evidence="2" id="KW-1185">Reference proteome</keyword>
<evidence type="ECO:0000313" key="1">
    <source>
        <dbReference type="EMBL" id="CAB1433027.1"/>
    </source>
</evidence>
<sequence>MSGEKDCGTSNTSNSLVKIGTADCQRWTDGGKKGSEKLLLSNNFLTLTNLHYQPHIRADCSGSLPKLINKPRDSGFRQLRSHLQPETGEELKPEYGTDSHERLRYVRLFATHSFGMRARKEKEEEGFIHYSSIHSSIQNSIHYKY</sequence>